<evidence type="ECO:0000313" key="2">
    <source>
        <dbReference type="EMBL" id="TPG28531.1"/>
    </source>
</evidence>
<protein>
    <submittedName>
        <fullName evidence="2">FHA domain-containing protein</fullName>
    </submittedName>
</protein>
<dbReference type="SUPFAM" id="SSF49879">
    <property type="entry name" value="SMAD/FHA domain"/>
    <property type="match status" value="1"/>
</dbReference>
<dbReference type="EMBL" id="RCZI01000002">
    <property type="protein sequence ID" value="TPG28531.1"/>
    <property type="molecule type" value="Genomic_DNA"/>
</dbReference>
<dbReference type="AlphaFoldDB" id="A0A502DW26"/>
<reference evidence="2 3" key="1">
    <citation type="journal article" date="2019" name="Environ. Microbiol.">
        <title>Species interactions and distinct microbial communities in high Arctic permafrost affected cryosols are associated with the CH4 and CO2 gas fluxes.</title>
        <authorList>
            <person name="Altshuler I."/>
            <person name="Hamel J."/>
            <person name="Turney S."/>
            <person name="Magnuson E."/>
            <person name="Levesque R."/>
            <person name="Greer C."/>
            <person name="Whyte L.G."/>
        </authorList>
    </citation>
    <scope>NUCLEOTIDE SEQUENCE [LARGE SCALE GENOMIC DNA]</scope>
    <source>
        <strain evidence="2 3">S06.C</strain>
    </source>
</reference>
<feature type="domain" description="FHA" evidence="1">
    <location>
        <begin position="26"/>
        <end position="75"/>
    </location>
</feature>
<gene>
    <name evidence="2" type="ORF">EAH82_06915</name>
</gene>
<dbReference type="Proteomes" id="UP000319212">
    <property type="component" value="Unassembled WGS sequence"/>
</dbReference>
<dbReference type="OrthoDB" id="8556548at2"/>
<name>A0A502DW26_9BURK</name>
<dbReference type="CDD" id="cd00060">
    <property type="entry name" value="FHA"/>
    <property type="match status" value="1"/>
</dbReference>
<evidence type="ECO:0000313" key="3">
    <source>
        <dbReference type="Proteomes" id="UP000319212"/>
    </source>
</evidence>
<dbReference type="RefSeq" id="WP_140840109.1">
    <property type="nucleotide sequence ID" value="NZ_RCZI01000002.1"/>
</dbReference>
<accession>A0A502DW26</accession>
<dbReference type="Pfam" id="PF00498">
    <property type="entry name" value="FHA"/>
    <property type="match status" value="1"/>
</dbReference>
<dbReference type="SMART" id="SM00240">
    <property type="entry name" value="FHA"/>
    <property type="match status" value="1"/>
</dbReference>
<dbReference type="InterPro" id="IPR050923">
    <property type="entry name" value="Cell_Proc_Reg/RNA_Proc"/>
</dbReference>
<proteinExistence type="predicted"/>
<organism evidence="2 3">
    <name type="scientific">Variovorax guangxiensis</name>
    <dbReference type="NCBI Taxonomy" id="1775474"/>
    <lineage>
        <taxon>Bacteria</taxon>
        <taxon>Pseudomonadati</taxon>
        <taxon>Pseudomonadota</taxon>
        <taxon>Betaproteobacteria</taxon>
        <taxon>Burkholderiales</taxon>
        <taxon>Comamonadaceae</taxon>
        <taxon>Variovorax</taxon>
    </lineage>
</organism>
<dbReference type="InterPro" id="IPR008984">
    <property type="entry name" value="SMAD_FHA_dom_sf"/>
</dbReference>
<dbReference type="PANTHER" id="PTHR23308">
    <property type="entry name" value="NUCLEAR INHIBITOR OF PROTEIN PHOSPHATASE-1"/>
    <property type="match status" value="1"/>
</dbReference>
<dbReference type="InterPro" id="IPR000253">
    <property type="entry name" value="FHA_dom"/>
</dbReference>
<dbReference type="Gene3D" id="2.60.200.20">
    <property type="match status" value="1"/>
</dbReference>
<sequence>MTELPTLLIEHPSGFTELHTLRAPTTRVGRARGNDVTLDDARVSREHAVITVDGAFVLIEDLGSRNGVFVNGRKVTIDALASGDVVTIGDSTLRFTSQHTDYSHIEAEPLSSVPGLRFLPDDTRDTEK</sequence>
<dbReference type="PROSITE" id="PS50006">
    <property type="entry name" value="FHA_DOMAIN"/>
    <property type="match status" value="1"/>
</dbReference>
<evidence type="ECO:0000259" key="1">
    <source>
        <dbReference type="PROSITE" id="PS50006"/>
    </source>
</evidence>
<comment type="caution">
    <text evidence="2">The sequence shown here is derived from an EMBL/GenBank/DDBJ whole genome shotgun (WGS) entry which is preliminary data.</text>
</comment>